<dbReference type="RefSeq" id="WP_345584123.1">
    <property type="nucleotide sequence ID" value="NZ_BAABLV010000042.1"/>
</dbReference>
<evidence type="ECO:0000256" key="4">
    <source>
        <dbReference type="ARBA" id="ARBA00022729"/>
    </source>
</evidence>
<evidence type="ECO:0000256" key="9">
    <source>
        <dbReference type="RuleBase" id="RU361174"/>
    </source>
</evidence>
<dbReference type="Gene3D" id="3.20.20.80">
    <property type="entry name" value="Glycosidases"/>
    <property type="match status" value="1"/>
</dbReference>
<keyword evidence="8 9" id="KW-0624">Polysaccharide degradation</keyword>
<evidence type="ECO:0000256" key="2">
    <source>
        <dbReference type="ARBA" id="ARBA00007495"/>
    </source>
</evidence>
<dbReference type="Pfam" id="PF00331">
    <property type="entry name" value="Glyco_hydro_10"/>
    <property type="match status" value="1"/>
</dbReference>
<reference evidence="12" key="1">
    <citation type="journal article" date="2019" name="Int. J. Syst. Evol. Microbiol.">
        <title>The Global Catalogue of Microorganisms (GCM) 10K type strain sequencing project: providing services to taxonomists for standard genome sequencing and annotation.</title>
        <authorList>
            <consortium name="The Broad Institute Genomics Platform"/>
            <consortium name="The Broad Institute Genome Sequencing Center for Infectious Disease"/>
            <person name="Wu L."/>
            <person name="Ma J."/>
        </authorList>
    </citation>
    <scope>NUCLEOTIDE SEQUENCE [LARGE SCALE GENOMIC DNA]</scope>
    <source>
        <strain evidence="12">JCM 19125</strain>
    </source>
</reference>
<keyword evidence="4" id="KW-0732">Signal</keyword>
<dbReference type="PANTHER" id="PTHR31490:SF88">
    <property type="entry name" value="BETA-XYLANASE"/>
    <property type="match status" value="1"/>
</dbReference>
<evidence type="ECO:0000313" key="11">
    <source>
        <dbReference type="EMBL" id="GAA4907607.1"/>
    </source>
</evidence>
<comment type="catalytic activity">
    <reaction evidence="1 9">
        <text>Endohydrolysis of (1-&gt;4)-beta-D-xylosidic linkages in xylans.</text>
        <dbReference type="EC" id="3.2.1.8"/>
    </reaction>
</comment>
<dbReference type="PRINTS" id="PR00134">
    <property type="entry name" value="GLHYDRLASE10"/>
</dbReference>
<evidence type="ECO:0000256" key="8">
    <source>
        <dbReference type="ARBA" id="ARBA00023326"/>
    </source>
</evidence>
<dbReference type="SUPFAM" id="SSF51445">
    <property type="entry name" value="(Trans)glycosidases"/>
    <property type="match status" value="1"/>
</dbReference>
<dbReference type="PROSITE" id="PS51760">
    <property type="entry name" value="GH10_2"/>
    <property type="match status" value="1"/>
</dbReference>
<sequence>MYPEHSPQPDPALRHRRGAARLTVLRDGEPLADADLTVEQTGHDFGFGCIGFDFVPLHGGELDPDGDEAARLTALAEQWLDVFNWSTLPFYWAQFEPERGRPRTEQLRRTAEWFRSRGVTLKGHPLVWHTLTAPWLLDLATDEIERLQRERIRRDVGDFRGLIGMWDAINEVVIMPVFTAEANGITRLARRLGRVGTIRLAFEEARASNPSATLLLNDFDMSSAYDTLIEAVLEAGIQVDAIGLQSHMHQGWWGEEKTLRVLDKFSRYGLPLHFTEMTLVSGDLMPAHVVDLNDHVVDTWPSTPDGEARQAEELEAHLRLLWQHPSVASATYWGISDVGAWLGAPAGLIRADGTPKPAYDALRRLVKGEWWTAPTTLRTDAAGRVEVEGWRGTHRLTAGGASASFSLTAPTADLILSLD</sequence>
<protein>
    <recommendedName>
        <fullName evidence="9">Beta-xylanase</fullName>
        <ecNumber evidence="9">3.2.1.8</ecNumber>
    </recommendedName>
</protein>
<keyword evidence="5 9" id="KW-0378">Hydrolase</keyword>
<evidence type="ECO:0000256" key="7">
    <source>
        <dbReference type="ARBA" id="ARBA00023295"/>
    </source>
</evidence>
<evidence type="ECO:0000259" key="10">
    <source>
        <dbReference type="PROSITE" id="PS51760"/>
    </source>
</evidence>
<keyword evidence="3" id="KW-0858">Xylan degradation</keyword>
<evidence type="ECO:0000256" key="5">
    <source>
        <dbReference type="ARBA" id="ARBA00022801"/>
    </source>
</evidence>
<organism evidence="11 12">
    <name type="scientific">Tessaracoccus lubricantis</name>
    <dbReference type="NCBI Taxonomy" id="545543"/>
    <lineage>
        <taxon>Bacteria</taxon>
        <taxon>Bacillati</taxon>
        <taxon>Actinomycetota</taxon>
        <taxon>Actinomycetes</taxon>
        <taxon>Propionibacteriales</taxon>
        <taxon>Propionibacteriaceae</taxon>
        <taxon>Tessaracoccus</taxon>
    </lineage>
</organism>
<dbReference type="InterPro" id="IPR017853">
    <property type="entry name" value="GH"/>
</dbReference>
<feature type="domain" description="GH10" evidence="10">
    <location>
        <begin position="69"/>
        <end position="365"/>
    </location>
</feature>
<dbReference type="EMBL" id="BAABLV010000042">
    <property type="protein sequence ID" value="GAA4907607.1"/>
    <property type="molecule type" value="Genomic_DNA"/>
</dbReference>
<evidence type="ECO:0000256" key="3">
    <source>
        <dbReference type="ARBA" id="ARBA00022651"/>
    </source>
</evidence>
<proteinExistence type="inferred from homology"/>
<evidence type="ECO:0000256" key="1">
    <source>
        <dbReference type="ARBA" id="ARBA00000681"/>
    </source>
</evidence>
<dbReference type="SMART" id="SM00633">
    <property type="entry name" value="Glyco_10"/>
    <property type="match status" value="1"/>
</dbReference>
<dbReference type="Proteomes" id="UP001501521">
    <property type="component" value="Unassembled WGS sequence"/>
</dbReference>
<evidence type="ECO:0000313" key="12">
    <source>
        <dbReference type="Proteomes" id="UP001501521"/>
    </source>
</evidence>
<dbReference type="PANTHER" id="PTHR31490">
    <property type="entry name" value="GLYCOSYL HYDROLASE"/>
    <property type="match status" value="1"/>
</dbReference>
<keyword evidence="6 9" id="KW-0119">Carbohydrate metabolism</keyword>
<dbReference type="InterPro" id="IPR044846">
    <property type="entry name" value="GH10"/>
</dbReference>
<dbReference type="InterPro" id="IPR001000">
    <property type="entry name" value="GH10_dom"/>
</dbReference>
<dbReference type="EC" id="3.2.1.8" evidence="9"/>
<evidence type="ECO:0000256" key="6">
    <source>
        <dbReference type="ARBA" id="ARBA00023277"/>
    </source>
</evidence>
<keyword evidence="12" id="KW-1185">Reference proteome</keyword>
<comment type="similarity">
    <text evidence="2 9">Belongs to the glycosyl hydrolase 10 (cellulase F) family.</text>
</comment>
<keyword evidence="7 9" id="KW-0326">Glycosidase</keyword>
<comment type="caution">
    <text evidence="11">The sequence shown here is derived from an EMBL/GenBank/DDBJ whole genome shotgun (WGS) entry which is preliminary data.</text>
</comment>
<gene>
    <name evidence="11" type="ORF">GCM10025789_28890</name>
</gene>
<accession>A0ABP9FQ35</accession>
<name>A0ABP9FQ35_9ACTN</name>